<name>A0AAN7QUM4_9MYRT</name>
<keyword evidence="2" id="KW-1185">Reference proteome</keyword>
<dbReference type="PANTHER" id="PTHR35125">
    <property type="entry name" value="NEURON NAVIGATOR 1-LIKE-RELATED"/>
    <property type="match status" value="1"/>
</dbReference>
<dbReference type="InterPro" id="IPR039326">
    <property type="entry name" value="Patronus"/>
</dbReference>
<evidence type="ECO:0000313" key="1">
    <source>
        <dbReference type="EMBL" id="KAK4780664.1"/>
    </source>
</evidence>
<protein>
    <submittedName>
        <fullName evidence="1">Uncharacterized protein</fullName>
    </submittedName>
</protein>
<dbReference type="EMBL" id="JAXIOK010000001">
    <property type="protein sequence ID" value="KAK4780664.1"/>
    <property type="molecule type" value="Genomic_DNA"/>
</dbReference>
<reference evidence="1 2" key="1">
    <citation type="journal article" date="2023" name="Hortic Res">
        <title>Pangenome of water caltrop reveals structural variations and asymmetric subgenome divergence after allopolyploidization.</title>
        <authorList>
            <person name="Zhang X."/>
            <person name="Chen Y."/>
            <person name="Wang L."/>
            <person name="Yuan Y."/>
            <person name="Fang M."/>
            <person name="Shi L."/>
            <person name="Lu R."/>
            <person name="Comes H.P."/>
            <person name="Ma Y."/>
            <person name="Chen Y."/>
            <person name="Huang G."/>
            <person name="Zhou Y."/>
            <person name="Zheng Z."/>
            <person name="Qiu Y."/>
        </authorList>
    </citation>
    <scope>NUCLEOTIDE SEQUENCE [LARGE SCALE GENOMIC DNA]</scope>
    <source>
        <tissue evidence="1">Roots</tissue>
    </source>
</reference>
<dbReference type="GO" id="GO:0007346">
    <property type="term" value="P:regulation of mitotic cell cycle"/>
    <property type="evidence" value="ECO:0007669"/>
    <property type="project" value="InterPro"/>
</dbReference>
<organism evidence="1 2">
    <name type="scientific">Trapa incisa</name>
    <dbReference type="NCBI Taxonomy" id="236973"/>
    <lineage>
        <taxon>Eukaryota</taxon>
        <taxon>Viridiplantae</taxon>
        <taxon>Streptophyta</taxon>
        <taxon>Embryophyta</taxon>
        <taxon>Tracheophyta</taxon>
        <taxon>Spermatophyta</taxon>
        <taxon>Magnoliopsida</taxon>
        <taxon>eudicotyledons</taxon>
        <taxon>Gunneridae</taxon>
        <taxon>Pentapetalae</taxon>
        <taxon>rosids</taxon>
        <taxon>malvids</taxon>
        <taxon>Myrtales</taxon>
        <taxon>Lythraceae</taxon>
        <taxon>Trapa</taxon>
    </lineage>
</organism>
<evidence type="ECO:0000313" key="2">
    <source>
        <dbReference type="Proteomes" id="UP001345219"/>
    </source>
</evidence>
<dbReference type="PANTHER" id="PTHR35125:SF1">
    <property type="entry name" value="PROTEIN PATRONUS 2"/>
    <property type="match status" value="1"/>
</dbReference>
<dbReference type="AlphaFoldDB" id="A0AAN7QUM4"/>
<proteinExistence type="predicted"/>
<sequence length="194" mass="21674">MDNRVTLGASILQDENLNIKRKKSATGLGILKTAPMKKGGVELVSRRALNDITNKSSSVRQEVHLKKRGSPKEEIRMEDHKGFSIEEEGFLHDHSKCMEAQRAAVDTFRLDLVLPGHDSKCGSDGPDSKQAKGEVIIGSPRCYMEPAELPMSEFAEWTSCSWPWESPPSSPIHSVTQLPWQFDEAVQFVLNQEN</sequence>
<comment type="caution">
    <text evidence="1">The sequence shown here is derived from an EMBL/GenBank/DDBJ whole genome shotgun (WGS) entry which is preliminary data.</text>
</comment>
<dbReference type="Proteomes" id="UP001345219">
    <property type="component" value="Chromosome 13"/>
</dbReference>
<accession>A0AAN7QUM4</accession>
<gene>
    <name evidence="1" type="ORF">SAY87_016770</name>
</gene>